<evidence type="ECO:0000256" key="6">
    <source>
        <dbReference type="ARBA" id="ARBA00023004"/>
    </source>
</evidence>
<dbReference type="AlphaFoldDB" id="A0A1B6EHD4"/>
<comment type="similarity">
    <text evidence="2 9">Belongs to the cytochrome P450 family.</text>
</comment>
<feature type="transmembrane region" description="Helical" evidence="10">
    <location>
        <begin position="12"/>
        <end position="29"/>
    </location>
</feature>
<dbReference type="GO" id="GO:0020037">
    <property type="term" value="F:heme binding"/>
    <property type="evidence" value="ECO:0007669"/>
    <property type="project" value="InterPro"/>
</dbReference>
<dbReference type="SUPFAM" id="SSF48264">
    <property type="entry name" value="Cytochrome P450"/>
    <property type="match status" value="1"/>
</dbReference>
<organism evidence="11">
    <name type="scientific">Clastoptera arizonana</name>
    <name type="common">Arizona spittle bug</name>
    <dbReference type="NCBI Taxonomy" id="38151"/>
    <lineage>
        <taxon>Eukaryota</taxon>
        <taxon>Metazoa</taxon>
        <taxon>Ecdysozoa</taxon>
        <taxon>Arthropoda</taxon>
        <taxon>Hexapoda</taxon>
        <taxon>Insecta</taxon>
        <taxon>Pterygota</taxon>
        <taxon>Neoptera</taxon>
        <taxon>Paraneoptera</taxon>
        <taxon>Hemiptera</taxon>
        <taxon>Auchenorrhyncha</taxon>
        <taxon>Cercopoidea</taxon>
        <taxon>Clastopteridae</taxon>
        <taxon>Clastoptera</taxon>
    </lineage>
</organism>
<dbReference type="FunFam" id="1.10.630.10:FF:000006">
    <property type="entry name" value="Cytochrome P450 302a1, mitochondrial"/>
    <property type="match status" value="1"/>
</dbReference>
<evidence type="ECO:0000256" key="10">
    <source>
        <dbReference type="SAM" id="Phobius"/>
    </source>
</evidence>
<dbReference type="InterPro" id="IPR001128">
    <property type="entry name" value="Cyt_P450"/>
</dbReference>
<keyword evidence="10" id="KW-1133">Transmembrane helix</keyword>
<evidence type="ECO:0008006" key="12">
    <source>
        <dbReference type="Google" id="ProtNLM"/>
    </source>
</evidence>
<dbReference type="GO" id="GO:0005506">
    <property type="term" value="F:iron ion binding"/>
    <property type="evidence" value="ECO:0007669"/>
    <property type="project" value="InterPro"/>
</dbReference>
<keyword evidence="3 8" id="KW-0349">Heme</keyword>
<keyword evidence="10" id="KW-0812">Transmembrane</keyword>
<evidence type="ECO:0000313" key="11">
    <source>
        <dbReference type="EMBL" id="JAS37294.1"/>
    </source>
</evidence>
<keyword evidence="6 8" id="KW-0408">Iron</keyword>
<dbReference type="GO" id="GO:0004497">
    <property type="term" value="F:monooxygenase activity"/>
    <property type="evidence" value="ECO:0007669"/>
    <property type="project" value="UniProtKB-KW"/>
</dbReference>
<dbReference type="InterPro" id="IPR002401">
    <property type="entry name" value="Cyt_P450_E_grp-I"/>
</dbReference>
<keyword evidence="10" id="KW-0472">Membrane</keyword>
<dbReference type="EMBL" id="GEDC01000004">
    <property type="protein sequence ID" value="JAS37294.1"/>
    <property type="molecule type" value="Transcribed_RNA"/>
</dbReference>
<name>A0A1B6EHD4_9HEMI</name>
<dbReference type="PANTHER" id="PTHR24279">
    <property type="entry name" value="CYTOCHROME P450"/>
    <property type="match status" value="1"/>
</dbReference>
<evidence type="ECO:0000256" key="1">
    <source>
        <dbReference type="ARBA" id="ARBA00001971"/>
    </source>
</evidence>
<evidence type="ECO:0000256" key="5">
    <source>
        <dbReference type="ARBA" id="ARBA00023002"/>
    </source>
</evidence>
<dbReference type="PRINTS" id="PR00385">
    <property type="entry name" value="P450"/>
</dbReference>
<keyword evidence="4 8" id="KW-0479">Metal-binding</keyword>
<evidence type="ECO:0000256" key="7">
    <source>
        <dbReference type="ARBA" id="ARBA00023033"/>
    </source>
</evidence>
<evidence type="ECO:0000256" key="4">
    <source>
        <dbReference type="ARBA" id="ARBA00022723"/>
    </source>
</evidence>
<evidence type="ECO:0000256" key="8">
    <source>
        <dbReference type="PIRSR" id="PIRSR602401-1"/>
    </source>
</evidence>
<dbReference type="InterPro" id="IPR036396">
    <property type="entry name" value="Cyt_P450_sf"/>
</dbReference>
<protein>
    <recommendedName>
        <fullName evidence="12">Cytochrome P450</fullName>
    </recommendedName>
</protein>
<evidence type="ECO:0000256" key="9">
    <source>
        <dbReference type="RuleBase" id="RU000461"/>
    </source>
</evidence>
<dbReference type="GO" id="GO:0016705">
    <property type="term" value="F:oxidoreductase activity, acting on paired donors, with incorporation or reduction of molecular oxygen"/>
    <property type="evidence" value="ECO:0007669"/>
    <property type="project" value="InterPro"/>
</dbReference>
<keyword evidence="7 9" id="KW-0503">Monooxygenase</keyword>
<gene>
    <name evidence="11" type="ORF">g.4922</name>
</gene>
<keyword evidence="5 9" id="KW-0560">Oxidoreductase</keyword>
<proteinExistence type="inferred from homology"/>
<dbReference type="Gene3D" id="1.10.630.10">
    <property type="entry name" value="Cytochrome P450"/>
    <property type="match status" value="1"/>
</dbReference>
<reference evidence="11" key="1">
    <citation type="submission" date="2015-12" db="EMBL/GenBank/DDBJ databases">
        <title>De novo transcriptome assembly of four potential Pierce s Disease insect vectors from Arizona vineyards.</title>
        <authorList>
            <person name="Tassone E.E."/>
        </authorList>
    </citation>
    <scope>NUCLEOTIDE SEQUENCE</scope>
</reference>
<dbReference type="PRINTS" id="PR00463">
    <property type="entry name" value="EP450I"/>
</dbReference>
<accession>A0A1B6EHD4</accession>
<dbReference type="InterPro" id="IPR017972">
    <property type="entry name" value="Cyt_P450_CS"/>
</dbReference>
<dbReference type="InterPro" id="IPR050479">
    <property type="entry name" value="CYP11_CYP27_families"/>
</dbReference>
<dbReference type="CDD" id="cd11054">
    <property type="entry name" value="CYP24A1-like"/>
    <property type="match status" value="1"/>
</dbReference>
<dbReference type="Pfam" id="PF00067">
    <property type="entry name" value="p450"/>
    <property type="match status" value="1"/>
</dbReference>
<dbReference type="PROSITE" id="PS00086">
    <property type="entry name" value="CYTOCHROME_P450"/>
    <property type="match status" value="1"/>
</dbReference>
<evidence type="ECO:0000256" key="2">
    <source>
        <dbReference type="ARBA" id="ARBA00010617"/>
    </source>
</evidence>
<feature type="binding site" description="axial binding residue" evidence="8">
    <location>
        <position position="502"/>
    </location>
    <ligand>
        <name>heme</name>
        <dbReference type="ChEBI" id="CHEBI:30413"/>
    </ligand>
    <ligandPart>
        <name>Fe</name>
        <dbReference type="ChEBI" id="CHEBI:18248"/>
    </ligandPart>
</feature>
<comment type="cofactor">
    <cofactor evidence="1 8">
        <name>heme</name>
        <dbReference type="ChEBI" id="CHEBI:30413"/>
    </cofactor>
</comment>
<dbReference type="PANTHER" id="PTHR24279:SF120">
    <property type="entry name" value="CYTOCHROME P450"/>
    <property type="match status" value="1"/>
</dbReference>
<sequence>MFTYLRQSLGNLDVLGIFVFCFILLLTEYQPSWWIQCKKAATVIRRKKKGPLTVYDIPGPMTFPIIGTRWIYSYGKYKMDKIHEAYRDMFCTYGKIVKEEALWNFPVINLLAREDIEKVLKYSSKYPLRPPTEVISHYRKSRPDRYTNLGLVNEQGEIWHNLRNSLTPELTSVATMQRFLPELNIVADDFNKLLLMSRDENGVIKHFEELANRMGLESSCTLILGRRLGFLDNTLDPKAEKLASAVQTQFRASRDTFYGLPIWKVFPTAAYKQLIQSEDSLYDIISEIVEKALEEEEATCATETVRSVFMSILHSPNLDIRDRKAGIIDFIAAGIKTLGNTLVFLMYLIAKNPRVQQKLYEEIIELTSQGTTITSEVLKGAIYLRACIMEVFRVLSTAPCVARIIETDMQLSGYNLKAGSVVLCHTWLASQEEENFTSAKEFIPERWLTNQCSCDTPNLQSKNCTEPCDTWCLKRESCVCALHNAKLRSFLVAPFGVGRRMCPGKRFVHMELQVVLAQTVRQFEIAYDGELGLQFEFLLAPEAPVNFIFKDRNIDC</sequence>
<evidence type="ECO:0000256" key="3">
    <source>
        <dbReference type="ARBA" id="ARBA00022617"/>
    </source>
</evidence>